<keyword evidence="5 7" id="KW-1133">Transmembrane helix</keyword>
<keyword evidence="2 7" id="KW-0813">Transport</keyword>
<feature type="domain" description="ABC transmembrane type-1" evidence="8">
    <location>
        <begin position="72"/>
        <end position="261"/>
    </location>
</feature>
<keyword evidence="6 7" id="KW-0472">Membrane</keyword>
<comment type="subcellular location">
    <subcellularLocation>
        <location evidence="1 7">Cell membrane</location>
        <topology evidence="1 7">Multi-pass membrane protein</topology>
    </subcellularLocation>
</comment>
<dbReference type="PROSITE" id="PS50928">
    <property type="entry name" value="ABC_TM1"/>
    <property type="match status" value="1"/>
</dbReference>
<proteinExistence type="inferred from homology"/>
<keyword evidence="4 7" id="KW-0812">Transmembrane</keyword>
<evidence type="ECO:0000259" key="8">
    <source>
        <dbReference type="PROSITE" id="PS50928"/>
    </source>
</evidence>
<evidence type="ECO:0000256" key="4">
    <source>
        <dbReference type="ARBA" id="ARBA00022692"/>
    </source>
</evidence>
<feature type="transmembrane region" description="Helical" evidence="7">
    <location>
        <begin position="136"/>
        <end position="157"/>
    </location>
</feature>
<keyword evidence="10" id="KW-1185">Reference proteome</keyword>
<comment type="caution">
    <text evidence="9">The sequence shown here is derived from an EMBL/GenBank/DDBJ whole genome shotgun (WGS) entry which is preliminary data.</text>
</comment>
<dbReference type="RefSeq" id="WP_229716881.1">
    <property type="nucleotide sequence ID" value="NZ_BMIW01000007.1"/>
</dbReference>
<evidence type="ECO:0000256" key="5">
    <source>
        <dbReference type="ARBA" id="ARBA00022989"/>
    </source>
</evidence>
<feature type="transmembrane region" description="Helical" evidence="7">
    <location>
        <begin position="240"/>
        <end position="261"/>
    </location>
</feature>
<dbReference type="InterPro" id="IPR000515">
    <property type="entry name" value="MetI-like"/>
</dbReference>
<comment type="similarity">
    <text evidence="7">Belongs to the binding-protein-dependent transport system permease family.</text>
</comment>
<dbReference type="PANTHER" id="PTHR43744:SF12">
    <property type="entry name" value="ABC TRANSPORTER PERMEASE PROTEIN MG189-RELATED"/>
    <property type="match status" value="1"/>
</dbReference>
<dbReference type="SUPFAM" id="SSF161098">
    <property type="entry name" value="MetI-like"/>
    <property type="match status" value="1"/>
</dbReference>
<evidence type="ECO:0000256" key="7">
    <source>
        <dbReference type="RuleBase" id="RU363032"/>
    </source>
</evidence>
<dbReference type="InterPro" id="IPR035906">
    <property type="entry name" value="MetI-like_sf"/>
</dbReference>
<evidence type="ECO:0000313" key="10">
    <source>
        <dbReference type="Proteomes" id="UP000608420"/>
    </source>
</evidence>
<evidence type="ECO:0000313" key="9">
    <source>
        <dbReference type="EMBL" id="GGF93569.1"/>
    </source>
</evidence>
<feature type="transmembrane region" description="Helical" evidence="7">
    <location>
        <begin position="107"/>
        <end position="130"/>
    </location>
</feature>
<gene>
    <name evidence="9" type="ORF">GCM10010913_13900</name>
</gene>
<keyword evidence="3" id="KW-1003">Cell membrane</keyword>
<dbReference type="CDD" id="cd06261">
    <property type="entry name" value="TM_PBP2"/>
    <property type="match status" value="1"/>
</dbReference>
<feature type="transmembrane region" description="Helical" evidence="7">
    <location>
        <begin position="71"/>
        <end position="95"/>
    </location>
</feature>
<evidence type="ECO:0000256" key="6">
    <source>
        <dbReference type="ARBA" id="ARBA00023136"/>
    </source>
</evidence>
<evidence type="ECO:0000256" key="1">
    <source>
        <dbReference type="ARBA" id="ARBA00004651"/>
    </source>
</evidence>
<dbReference type="Gene3D" id="1.10.3720.10">
    <property type="entry name" value="MetI-like"/>
    <property type="match status" value="1"/>
</dbReference>
<feature type="transmembrane region" description="Helical" evidence="7">
    <location>
        <begin position="194"/>
        <end position="215"/>
    </location>
</feature>
<sequence>MFGRNRMLGRLAIHTVLCFGALLMVGPFIWMLLTSVKTFSEAAQVPPVIFPSRVIWENYTEVLRVLPFDKYYFNTAITTISRTLGQVVLCSMAAYAFARIEFPGRNLIFMLCLSVLMVPGQIFIIPQFLIMKDLGWLNSLQALIVPGIFSAFGTFLLRQFFMTLPKDVEEAAKLDGCNHFHTYWRIMLPMVKPALIALIIFTALASWNELLWPLIVNTSPDKMTLAAGIASLKGQYTTDYPTMMAGTLMATLPMIVMFIVLQRYFIEGIALTGSKG</sequence>
<protein>
    <submittedName>
        <fullName evidence="9">Sugar ABC transporter permease</fullName>
    </submittedName>
</protein>
<dbReference type="Proteomes" id="UP000608420">
    <property type="component" value="Unassembled WGS sequence"/>
</dbReference>
<evidence type="ECO:0000256" key="2">
    <source>
        <dbReference type="ARBA" id="ARBA00022448"/>
    </source>
</evidence>
<dbReference type="PANTHER" id="PTHR43744">
    <property type="entry name" value="ABC TRANSPORTER PERMEASE PROTEIN MG189-RELATED-RELATED"/>
    <property type="match status" value="1"/>
</dbReference>
<feature type="transmembrane region" description="Helical" evidence="7">
    <location>
        <begin position="12"/>
        <end position="33"/>
    </location>
</feature>
<name>A0ABQ1VS41_9BACL</name>
<evidence type="ECO:0000256" key="3">
    <source>
        <dbReference type="ARBA" id="ARBA00022475"/>
    </source>
</evidence>
<reference evidence="10" key="1">
    <citation type="journal article" date="2019" name="Int. J. Syst. Evol. Microbiol.">
        <title>The Global Catalogue of Microorganisms (GCM) 10K type strain sequencing project: providing services to taxonomists for standard genome sequencing and annotation.</title>
        <authorList>
            <consortium name="The Broad Institute Genomics Platform"/>
            <consortium name="The Broad Institute Genome Sequencing Center for Infectious Disease"/>
            <person name="Wu L."/>
            <person name="Ma J."/>
        </authorList>
    </citation>
    <scope>NUCLEOTIDE SEQUENCE [LARGE SCALE GENOMIC DNA]</scope>
    <source>
        <strain evidence="10">CGMCC 1.15420</strain>
    </source>
</reference>
<organism evidence="9 10">
    <name type="scientific">Paenibacillus aceti</name>
    <dbReference type="NCBI Taxonomy" id="1820010"/>
    <lineage>
        <taxon>Bacteria</taxon>
        <taxon>Bacillati</taxon>
        <taxon>Bacillota</taxon>
        <taxon>Bacilli</taxon>
        <taxon>Bacillales</taxon>
        <taxon>Paenibacillaceae</taxon>
        <taxon>Paenibacillus</taxon>
    </lineage>
</organism>
<dbReference type="Pfam" id="PF00528">
    <property type="entry name" value="BPD_transp_1"/>
    <property type="match status" value="1"/>
</dbReference>
<dbReference type="EMBL" id="BMIW01000007">
    <property type="protein sequence ID" value="GGF93569.1"/>
    <property type="molecule type" value="Genomic_DNA"/>
</dbReference>
<accession>A0ABQ1VS41</accession>